<organism evidence="1 2">
    <name type="scientific">Streptomyces boetiae</name>
    <dbReference type="NCBI Taxonomy" id="3075541"/>
    <lineage>
        <taxon>Bacteria</taxon>
        <taxon>Bacillati</taxon>
        <taxon>Actinomycetota</taxon>
        <taxon>Actinomycetes</taxon>
        <taxon>Kitasatosporales</taxon>
        <taxon>Streptomycetaceae</taxon>
        <taxon>Streptomyces</taxon>
    </lineage>
</organism>
<dbReference type="EMBL" id="JAVREN010000010">
    <property type="protein sequence ID" value="MDT0307231.1"/>
    <property type="molecule type" value="Genomic_DNA"/>
</dbReference>
<keyword evidence="2" id="KW-1185">Reference proteome</keyword>
<sequence length="156" mass="17155">MPLSLAEFKRRARACSEFRCINHRSPERSGPRRITSIGPRVITYDDGSLHGGRAAWPQAGACRIDGNAITWLHDRDGSDAFTFVFPFNPALNDSSGTEQPDWDTTLRLNDAARSLGFRMADALHIRTFAQRALTVGPLPALERLIADLTPHGEATG</sequence>
<reference evidence="2" key="1">
    <citation type="submission" date="2023-07" db="EMBL/GenBank/DDBJ databases">
        <title>30 novel species of actinomycetes from the DSMZ collection.</title>
        <authorList>
            <person name="Nouioui I."/>
        </authorList>
    </citation>
    <scope>NUCLEOTIDE SEQUENCE [LARGE SCALE GENOMIC DNA]</scope>
    <source>
        <strain evidence="2">DSM 44917</strain>
    </source>
</reference>
<gene>
    <name evidence="1" type="ORF">RM780_09675</name>
</gene>
<proteinExistence type="predicted"/>
<dbReference type="RefSeq" id="WP_311630173.1">
    <property type="nucleotide sequence ID" value="NZ_JAVREN010000010.1"/>
</dbReference>
<comment type="caution">
    <text evidence="1">The sequence shown here is derived from an EMBL/GenBank/DDBJ whole genome shotgun (WGS) entry which is preliminary data.</text>
</comment>
<dbReference type="Proteomes" id="UP001183388">
    <property type="component" value="Unassembled WGS sequence"/>
</dbReference>
<protein>
    <submittedName>
        <fullName evidence="1">Uncharacterized protein</fullName>
    </submittedName>
</protein>
<name>A0ABU2L6Q0_9ACTN</name>
<evidence type="ECO:0000313" key="1">
    <source>
        <dbReference type="EMBL" id="MDT0307231.1"/>
    </source>
</evidence>
<accession>A0ABU2L6Q0</accession>
<evidence type="ECO:0000313" key="2">
    <source>
        <dbReference type="Proteomes" id="UP001183388"/>
    </source>
</evidence>